<dbReference type="EMBL" id="CP017111">
    <property type="protein sequence ID" value="AOO64782.1"/>
    <property type="molecule type" value="Genomic_DNA"/>
</dbReference>
<dbReference type="AlphaFoldDB" id="A0A1D7TID2"/>
<reference evidence="2" key="1">
    <citation type="submission" date="2016-08" db="EMBL/GenBank/DDBJ databases">
        <title>Complete genome sequence of the organohalide-respiring Epsilonproteobacterium Sulfurospirillum halorespirans.</title>
        <authorList>
            <person name="Goris T."/>
            <person name="Zimmermann J."/>
            <person name="Schenz B."/>
            <person name="Lemos M."/>
            <person name="Hackermueller J."/>
            <person name="Diekert G."/>
        </authorList>
    </citation>
    <scope>NUCLEOTIDE SEQUENCE [LARGE SCALE GENOMIC DNA]</scope>
    <source>
        <strain>DSM 13726</strain>
        <strain evidence="2">PCE-M2</strain>
    </source>
</reference>
<gene>
    <name evidence="1" type="ORF">SHALO_1001</name>
</gene>
<dbReference type="Proteomes" id="UP000094609">
    <property type="component" value="Chromosome"/>
</dbReference>
<evidence type="ECO:0008006" key="3">
    <source>
        <dbReference type="Google" id="ProtNLM"/>
    </source>
</evidence>
<protein>
    <recommendedName>
        <fullName evidence="3">DUF1850 domain-containing protein</fullName>
    </recommendedName>
</protein>
<dbReference type="STRING" id="1193502.SHALO_1001"/>
<sequence>MMSLCLSSGAVTVSLFLNSFTLAWMHSVEKIRWEEQWKIEGKSLHVISASVRGSGAGMEPPPDAVFKEGAWHYTPHVPPLQELRLAHSPFTTEYELCFDGRCTPLNELFLTLPSIDTIVLEACER</sequence>
<dbReference type="PATRIC" id="fig|1193502.14.peg.1010"/>
<proteinExistence type="predicted"/>
<name>A0A1D7TID2_9BACT</name>
<organism evidence="1 2">
    <name type="scientific">Sulfurospirillum halorespirans DSM 13726</name>
    <dbReference type="NCBI Taxonomy" id="1193502"/>
    <lineage>
        <taxon>Bacteria</taxon>
        <taxon>Pseudomonadati</taxon>
        <taxon>Campylobacterota</taxon>
        <taxon>Epsilonproteobacteria</taxon>
        <taxon>Campylobacterales</taxon>
        <taxon>Sulfurospirillaceae</taxon>
        <taxon>Sulfurospirillum</taxon>
    </lineage>
</organism>
<dbReference type="KEGG" id="shal:SHALO_1001"/>
<evidence type="ECO:0000313" key="1">
    <source>
        <dbReference type="EMBL" id="AOO64782.1"/>
    </source>
</evidence>
<keyword evidence="2" id="KW-1185">Reference proteome</keyword>
<accession>A0A1D7TID2</accession>
<evidence type="ECO:0000313" key="2">
    <source>
        <dbReference type="Proteomes" id="UP000094609"/>
    </source>
</evidence>
<dbReference type="InterPro" id="IPR015001">
    <property type="entry name" value="DUF1850"/>
</dbReference>
<dbReference type="Pfam" id="PF08905">
    <property type="entry name" value="DUF1850"/>
    <property type="match status" value="1"/>
</dbReference>